<accession>A0A0K2VKC8</accession>
<proteinExistence type="predicted"/>
<reference evidence="1" key="1">
    <citation type="submission" date="2014-05" db="EMBL/GenBank/DDBJ databases">
        <authorList>
            <person name="Chronopoulou M."/>
        </authorList>
    </citation>
    <scope>NUCLEOTIDE SEQUENCE</scope>
    <source>
        <tissue evidence="1">Whole organism</tissue>
    </source>
</reference>
<protein>
    <submittedName>
        <fullName evidence="1">Uncharacterized protein</fullName>
    </submittedName>
</protein>
<name>A0A0K2VKC8_LEPSM</name>
<sequence>TAITNEVSTIFVRLSSIKPTPYSQFTKPNIEKYI</sequence>
<evidence type="ECO:0000313" key="1">
    <source>
        <dbReference type="EMBL" id="CDW50908.1"/>
    </source>
</evidence>
<organism evidence="1">
    <name type="scientific">Lepeophtheirus salmonis</name>
    <name type="common">Salmon louse</name>
    <name type="synonym">Caligus salmonis</name>
    <dbReference type="NCBI Taxonomy" id="72036"/>
    <lineage>
        <taxon>Eukaryota</taxon>
        <taxon>Metazoa</taxon>
        <taxon>Ecdysozoa</taxon>
        <taxon>Arthropoda</taxon>
        <taxon>Crustacea</taxon>
        <taxon>Multicrustacea</taxon>
        <taxon>Hexanauplia</taxon>
        <taxon>Copepoda</taxon>
        <taxon>Siphonostomatoida</taxon>
        <taxon>Caligidae</taxon>
        <taxon>Lepeophtheirus</taxon>
    </lineage>
</organism>
<dbReference type="AlphaFoldDB" id="A0A0K2VKC8"/>
<dbReference type="EMBL" id="HACA01033547">
    <property type="protein sequence ID" value="CDW50908.1"/>
    <property type="molecule type" value="Transcribed_RNA"/>
</dbReference>
<feature type="non-terminal residue" evidence="1">
    <location>
        <position position="1"/>
    </location>
</feature>